<accession>A0A6S6SMT9</accession>
<protein>
    <recommendedName>
        <fullName evidence="2">Glycoside-hydrolase family GH114 TIM-barrel domain-containing protein</fullName>
    </recommendedName>
</protein>
<dbReference type="PANTHER" id="PTHR35882:SF2">
    <property type="entry name" value="PELA"/>
    <property type="match status" value="1"/>
</dbReference>
<dbReference type="NCBIfam" id="TIGR01370">
    <property type="entry name" value="MJ1477/TM1410 family putative glycoside hydrolase"/>
    <property type="match status" value="1"/>
</dbReference>
<dbReference type="PANTHER" id="PTHR35882">
    <property type="entry name" value="PELA"/>
    <property type="match status" value="1"/>
</dbReference>
<dbReference type="AlphaFoldDB" id="A0A6S6SMT9"/>
<feature type="chain" id="PRO_5027892748" description="Glycoside-hydrolase family GH114 TIM-barrel domain-containing protein" evidence="1">
    <location>
        <begin position="24"/>
        <end position="300"/>
    </location>
</feature>
<feature type="domain" description="Glycoside-hydrolase family GH114 TIM-barrel" evidence="2">
    <location>
        <begin position="33"/>
        <end position="270"/>
    </location>
</feature>
<name>A0A6S6SMT9_9BACT</name>
<gene>
    <name evidence="3" type="ORF">HELGO_WM13078</name>
</gene>
<dbReference type="InterPro" id="IPR013785">
    <property type="entry name" value="Aldolase_TIM"/>
</dbReference>
<dbReference type="InterPro" id="IPR016062">
    <property type="entry name" value="TM1410-rel"/>
</dbReference>
<feature type="signal peptide" evidence="1">
    <location>
        <begin position="1"/>
        <end position="23"/>
    </location>
</feature>
<proteinExistence type="predicted"/>
<dbReference type="EMBL" id="CACVAX010000014">
    <property type="protein sequence ID" value="CAA6806677.1"/>
    <property type="molecule type" value="Genomic_DNA"/>
</dbReference>
<dbReference type="Pfam" id="PF03537">
    <property type="entry name" value="Glyco_hydro_114"/>
    <property type="match status" value="1"/>
</dbReference>
<organism evidence="3">
    <name type="scientific">uncultured Sulfurovum sp</name>
    <dbReference type="NCBI Taxonomy" id="269237"/>
    <lineage>
        <taxon>Bacteria</taxon>
        <taxon>Pseudomonadati</taxon>
        <taxon>Campylobacterota</taxon>
        <taxon>Epsilonproteobacteria</taxon>
        <taxon>Campylobacterales</taxon>
        <taxon>Sulfurovaceae</taxon>
        <taxon>Sulfurovum</taxon>
        <taxon>environmental samples</taxon>
    </lineage>
</organism>
<reference evidence="3" key="1">
    <citation type="submission" date="2020-01" db="EMBL/GenBank/DDBJ databases">
        <authorList>
            <person name="Meier V. D."/>
            <person name="Meier V D."/>
        </authorList>
    </citation>
    <scope>NUCLEOTIDE SEQUENCE</scope>
    <source>
        <strain evidence="3">HLG_WM_MAG_04</strain>
    </source>
</reference>
<evidence type="ECO:0000313" key="3">
    <source>
        <dbReference type="EMBL" id="CAA6806677.1"/>
    </source>
</evidence>
<dbReference type="InterPro" id="IPR017853">
    <property type="entry name" value="GH"/>
</dbReference>
<dbReference type="InterPro" id="IPR016063">
    <property type="entry name" value="TM1410_Glycdase"/>
</dbReference>
<evidence type="ECO:0000259" key="2">
    <source>
        <dbReference type="Pfam" id="PF03537"/>
    </source>
</evidence>
<keyword evidence="1" id="KW-0732">Signal</keyword>
<dbReference type="Gene3D" id="3.20.20.70">
    <property type="entry name" value="Aldolase class I"/>
    <property type="match status" value="1"/>
</dbReference>
<dbReference type="PRINTS" id="PR01545">
    <property type="entry name" value="THEMAYE10DUF"/>
</dbReference>
<evidence type="ECO:0000256" key="1">
    <source>
        <dbReference type="SAM" id="SignalP"/>
    </source>
</evidence>
<sequence length="300" mass="34749">MKTFKWLFLSSVLLLLTSSPLMAERADLSWIQSWGYQLQEVNLAQVENSTYDVMVIDYSKEGDDASAFTAEEIASLQASGKIVLAYLSIGEAEDYRFYWKKRWESKKPNFLEAENPNWAGNYKVKYWSKAWWNKGLQPYLDKILAAGFDGVYLDIIDGYYYFGEKDGKMRKRANQMVKLVEKIANYSRAEFGDEFIVTPQNGLGILDDCSNQYRQRYLEAIDAVGVESLYYNVYSEEDKNYRLEKLGVLNDANKLILNVEYISENLYDAYYDTWENSSLNIVGYPADEETALDELVEPFN</sequence>
<dbReference type="InterPro" id="IPR004352">
    <property type="entry name" value="GH114_TIM-barrel"/>
</dbReference>
<dbReference type="SUPFAM" id="SSF51445">
    <property type="entry name" value="(Trans)glycosidases"/>
    <property type="match status" value="1"/>
</dbReference>